<evidence type="ECO:0000313" key="1">
    <source>
        <dbReference type="EMBL" id="AJE03574.1"/>
    </source>
</evidence>
<proteinExistence type="predicted"/>
<keyword evidence="2" id="KW-1185">Reference proteome</keyword>
<gene>
    <name evidence="1" type="ORF">GPICK_09610</name>
</gene>
<sequence>MPKLIEHIDAIARQKQRDVLFIVFHPADWGDFESDSCWGYDYSVDPRRAKVLAWLDEHGITWQECGPVASTTSFRSYLGEVYIDIPFDEADELYCLVRNYLENPDGTMRDENVRFYYLPLEIAMKNAHHDEPGFWDRWAEEF</sequence>
<dbReference type="EMBL" id="CP009788">
    <property type="protein sequence ID" value="AJE03574.1"/>
    <property type="molecule type" value="Genomic_DNA"/>
</dbReference>
<dbReference type="OrthoDB" id="6708558at2"/>
<dbReference type="HOGENOM" id="CLU_1891637_0_0_7"/>
<evidence type="ECO:0000313" key="2">
    <source>
        <dbReference type="Proteomes" id="UP000057609"/>
    </source>
</evidence>
<dbReference type="Proteomes" id="UP000057609">
    <property type="component" value="Chromosome"/>
</dbReference>
<dbReference type="AlphaFoldDB" id="A0A0B5BEI6"/>
<organism evidence="1 2">
    <name type="scientific">Geobacter pickeringii</name>
    <dbReference type="NCBI Taxonomy" id="345632"/>
    <lineage>
        <taxon>Bacteria</taxon>
        <taxon>Pseudomonadati</taxon>
        <taxon>Thermodesulfobacteriota</taxon>
        <taxon>Desulfuromonadia</taxon>
        <taxon>Geobacterales</taxon>
        <taxon>Geobacteraceae</taxon>
        <taxon>Geobacter</taxon>
    </lineage>
</organism>
<reference evidence="1 2" key="1">
    <citation type="journal article" date="2015" name="Genome Announc.">
        <title>Complete Genome of Geobacter pickeringii G13T, a Metal-Reducing Isolate from Sedimentary Kaolin Deposits.</title>
        <authorList>
            <person name="Badalamenti J.P."/>
            <person name="Bond D.R."/>
        </authorList>
    </citation>
    <scope>NUCLEOTIDE SEQUENCE [LARGE SCALE GENOMIC DNA]</scope>
    <source>
        <strain evidence="1 2">G13</strain>
    </source>
</reference>
<protein>
    <submittedName>
        <fullName evidence="1">Uncharacterized protein</fullName>
    </submittedName>
</protein>
<dbReference type="RefSeq" id="WP_039742624.1">
    <property type="nucleotide sequence ID" value="NZ_CP009788.1"/>
</dbReference>
<accession>A0A0B5BEI6</accession>
<name>A0A0B5BEI6_9BACT</name>
<dbReference type="KEGG" id="gpi:GPICK_09610"/>